<feature type="transmembrane region" description="Helical" evidence="1">
    <location>
        <begin position="155"/>
        <end position="177"/>
    </location>
</feature>
<keyword evidence="1" id="KW-0812">Transmembrane</keyword>
<dbReference type="PANTHER" id="PTHR44809">
    <property type="match status" value="1"/>
</dbReference>
<protein>
    <submittedName>
        <fullName evidence="2">Uncharacterized protein</fullName>
    </submittedName>
</protein>
<evidence type="ECO:0000313" key="2">
    <source>
        <dbReference type="EMBL" id="QIV80740.1"/>
    </source>
</evidence>
<dbReference type="InterPro" id="IPR011990">
    <property type="entry name" value="TPR-like_helical_dom_sf"/>
</dbReference>
<reference evidence="2 3" key="1">
    <citation type="submission" date="2019-04" db="EMBL/GenBank/DDBJ databases">
        <title>Draft, Whole-Genome Sequence of the Anthracene-degrading Mycobacterium frederiksbergense LB501T, Isolated from a Polycyclic Aromatic Hydrocarbon (PAH)-Contaminated Soil.</title>
        <authorList>
            <person name="Augelletti F."/>
        </authorList>
    </citation>
    <scope>NUCLEOTIDE SEQUENCE [LARGE SCALE GENOMIC DNA]</scope>
    <source>
        <strain evidence="2 3">LB 501T</strain>
    </source>
</reference>
<feature type="transmembrane region" description="Helical" evidence="1">
    <location>
        <begin position="221"/>
        <end position="244"/>
    </location>
</feature>
<dbReference type="Proteomes" id="UP000501849">
    <property type="component" value="Chromosome"/>
</dbReference>
<keyword evidence="1" id="KW-0472">Membrane</keyword>
<dbReference type="KEGG" id="mfre:EXE63_07495"/>
<evidence type="ECO:0000313" key="3">
    <source>
        <dbReference type="Proteomes" id="UP000501849"/>
    </source>
</evidence>
<feature type="transmembrane region" description="Helical" evidence="1">
    <location>
        <begin position="189"/>
        <end position="209"/>
    </location>
</feature>
<accession>A0A6H0S0L1</accession>
<dbReference type="EMBL" id="CP038799">
    <property type="protein sequence ID" value="QIV80740.1"/>
    <property type="molecule type" value="Genomic_DNA"/>
</dbReference>
<keyword evidence="1" id="KW-1133">Transmembrane helix</keyword>
<name>A0A6H0S0L1_9MYCO</name>
<dbReference type="Pfam" id="PF13432">
    <property type="entry name" value="TPR_16"/>
    <property type="match status" value="1"/>
</dbReference>
<dbReference type="AlphaFoldDB" id="A0A6H0S0L1"/>
<feature type="transmembrane region" description="Helical" evidence="1">
    <location>
        <begin position="250"/>
        <end position="268"/>
    </location>
</feature>
<dbReference type="RefSeq" id="WP_168141403.1">
    <property type="nucleotide sequence ID" value="NZ_CP038799.1"/>
</dbReference>
<dbReference type="Gene3D" id="1.25.40.10">
    <property type="entry name" value="Tetratricopeptide repeat domain"/>
    <property type="match status" value="1"/>
</dbReference>
<evidence type="ECO:0000256" key="1">
    <source>
        <dbReference type="SAM" id="Phobius"/>
    </source>
</evidence>
<dbReference type="PANTHER" id="PTHR44809:SF1">
    <property type="entry name" value="PROTEIN O-MANNOSYL-TRANSFERASE TMTC1"/>
    <property type="match status" value="1"/>
</dbReference>
<gene>
    <name evidence="2" type="ORF">EXE63_07495</name>
</gene>
<organism evidence="2 3">
    <name type="scientific">Mycolicibacterium frederiksbergense</name>
    <dbReference type="NCBI Taxonomy" id="117567"/>
    <lineage>
        <taxon>Bacteria</taxon>
        <taxon>Bacillati</taxon>
        <taxon>Actinomycetota</taxon>
        <taxon>Actinomycetes</taxon>
        <taxon>Mycobacteriales</taxon>
        <taxon>Mycobacteriaceae</taxon>
        <taxon>Mycolicibacterium</taxon>
    </lineage>
</organism>
<dbReference type="SUPFAM" id="SSF48452">
    <property type="entry name" value="TPR-like"/>
    <property type="match status" value="1"/>
</dbReference>
<dbReference type="InterPro" id="IPR052943">
    <property type="entry name" value="TMTC_O-mannosyl-trnsfr"/>
</dbReference>
<sequence length="271" mass="28218">MSGDVAALGSQALVLYGQGRVAEALTLAWQTATAHPDSALAQYTYASLLRESGRDGDALAVVDEALRLSPAFPDALVLRGDLRRSLSGAHEAEADYLQALRLQPEHALAVHNLAVNRLRMGTATEAVRGLLEAGRLDPGLAPLALGNITLAVTRVLRWATASVVLLAAALIVVTAMYDEGLPSLLPRVLAVMLTLPLITAIVWTFRTVPAPALRVVLRKQLLLGVRLAFLAVAVIAGLVTAVGAPSLAGVAGPLLLIGMVGLTVLGWMTGA</sequence>
<proteinExistence type="predicted"/>
<dbReference type="InterPro" id="IPR019734">
    <property type="entry name" value="TPR_rpt"/>
</dbReference>
<dbReference type="SMART" id="SM00028">
    <property type="entry name" value="TPR"/>
    <property type="match status" value="3"/>
</dbReference>
<keyword evidence="3" id="KW-1185">Reference proteome</keyword>